<dbReference type="GO" id="GO:0016787">
    <property type="term" value="F:hydrolase activity"/>
    <property type="evidence" value="ECO:0007669"/>
    <property type="project" value="UniProtKB-KW"/>
</dbReference>
<reference evidence="2" key="1">
    <citation type="submission" date="2020-12" db="EMBL/GenBank/DDBJ databases">
        <title>Clostridium thailandense sp. nov., a novel acetogenic bacterium isolated from peat land soil in Thailand.</title>
        <authorList>
            <person name="Chaikitkaew S."/>
            <person name="Birkeland N.K."/>
        </authorList>
    </citation>
    <scope>NUCLEOTIDE SEQUENCE</scope>
    <source>
        <strain evidence="2">PL3</strain>
    </source>
</reference>
<comment type="caution">
    <text evidence="2">The sequence shown here is derived from an EMBL/GenBank/DDBJ whole genome shotgun (WGS) entry which is preliminary data.</text>
</comment>
<keyword evidence="2" id="KW-0378">Hydrolase</keyword>
<sequence>MIFFGHLGITTAAIKTYEEVFHKDKKLNNKFLIDYRVVWLGSILPDIIDKPIGAGLFRSTFHNSRIFGHTLLFSVLLILIGLYKLYKCGRNNILLLGICTSIHLVLDSMWLYPAILCWPYFGWKFPTRPEGNWVKSDILRLIVDPSYYLPELIGFVIIAYYFIRIFRDKQIKAFIRQGRL</sequence>
<dbReference type="InterPro" id="IPR007404">
    <property type="entry name" value="YdjM-like"/>
</dbReference>
<dbReference type="Proteomes" id="UP000694308">
    <property type="component" value="Unassembled WGS sequence"/>
</dbReference>
<name>A0A949X3D0_9CLOT</name>
<evidence type="ECO:0000256" key="1">
    <source>
        <dbReference type="SAM" id="Phobius"/>
    </source>
</evidence>
<feature type="transmembrane region" description="Helical" evidence="1">
    <location>
        <begin position="66"/>
        <end position="86"/>
    </location>
</feature>
<dbReference type="Pfam" id="PF04307">
    <property type="entry name" value="YdjM"/>
    <property type="match status" value="1"/>
</dbReference>
<gene>
    <name evidence="2" type="ORF">I6U48_15730</name>
</gene>
<dbReference type="RefSeq" id="WP_218321419.1">
    <property type="nucleotide sequence ID" value="NZ_JAEEGC010000073.1"/>
</dbReference>
<keyword evidence="1" id="KW-0472">Membrane</keyword>
<evidence type="ECO:0000313" key="2">
    <source>
        <dbReference type="EMBL" id="MBV7274354.1"/>
    </source>
</evidence>
<dbReference type="AlphaFoldDB" id="A0A949X3D0"/>
<feature type="transmembrane region" description="Helical" evidence="1">
    <location>
        <begin position="93"/>
        <end position="121"/>
    </location>
</feature>
<keyword evidence="3" id="KW-1185">Reference proteome</keyword>
<evidence type="ECO:0000313" key="3">
    <source>
        <dbReference type="Proteomes" id="UP000694308"/>
    </source>
</evidence>
<accession>A0A949X3D0</accession>
<keyword evidence="1" id="KW-1133">Transmembrane helix</keyword>
<protein>
    <submittedName>
        <fullName evidence="2">Metal-dependent hydrolase</fullName>
    </submittedName>
</protein>
<proteinExistence type="predicted"/>
<keyword evidence="1" id="KW-0812">Transmembrane</keyword>
<feature type="transmembrane region" description="Helical" evidence="1">
    <location>
        <begin position="147"/>
        <end position="166"/>
    </location>
</feature>
<organism evidence="2 3">
    <name type="scientific">Clostridium thailandense</name>
    <dbReference type="NCBI Taxonomy" id="2794346"/>
    <lineage>
        <taxon>Bacteria</taxon>
        <taxon>Bacillati</taxon>
        <taxon>Bacillota</taxon>
        <taxon>Clostridia</taxon>
        <taxon>Eubacteriales</taxon>
        <taxon>Clostridiaceae</taxon>
        <taxon>Clostridium</taxon>
    </lineage>
</organism>
<dbReference type="EMBL" id="JAEEGC010000073">
    <property type="protein sequence ID" value="MBV7274354.1"/>
    <property type="molecule type" value="Genomic_DNA"/>
</dbReference>